<dbReference type="STRING" id="181874.A0A409VE31"/>
<protein>
    <submittedName>
        <fullName evidence="2">Uncharacterized protein</fullName>
    </submittedName>
</protein>
<accession>A0A409VE31</accession>
<dbReference type="Proteomes" id="UP000284842">
    <property type="component" value="Unassembled WGS sequence"/>
</dbReference>
<reference evidence="2 3" key="1">
    <citation type="journal article" date="2018" name="Evol. Lett.">
        <title>Horizontal gene cluster transfer increased hallucinogenic mushroom diversity.</title>
        <authorList>
            <person name="Reynolds H.T."/>
            <person name="Vijayakumar V."/>
            <person name="Gluck-Thaler E."/>
            <person name="Korotkin H.B."/>
            <person name="Matheny P.B."/>
            <person name="Slot J.C."/>
        </authorList>
    </citation>
    <scope>NUCLEOTIDE SEQUENCE [LARGE SCALE GENOMIC DNA]</scope>
    <source>
        <strain evidence="2 3">2629</strain>
    </source>
</reference>
<feature type="compositionally biased region" description="Basic and acidic residues" evidence="1">
    <location>
        <begin position="453"/>
        <end position="497"/>
    </location>
</feature>
<proteinExistence type="predicted"/>
<evidence type="ECO:0000313" key="2">
    <source>
        <dbReference type="EMBL" id="PPQ63740.1"/>
    </source>
</evidence>
<feature type="compositionally biased region" description="Low complexity" evidence="1">
    <location>
        <begin position="380"/>
        <end position="393"/>
    </location>
</feature>
<dbReference type="EMBL" id="NHTK01006112">
    <property type="protein sequence ID" value="PPQ63740.1"/>
    <property type="molecule type" value="Genomic_DNA"/>
</dbReference>
<feature type="region of interest" description="Disordered" evidence="1">
    <location>
        <begin position="1"/>
        <end position="83"/>
    </location>
</feature>
<evidence type="ECO:0000313" key="3">
    <source>
        <dbReference type="Proteomes" id="UP000284842"/>
    </source>
</evidence>
<organism evidence="2 3">
    <name type="scientific">Panaeolus cyanescens</name>
    <dbReference type="NCBI Taxonomy" id="181874"/>
    <lineage>
        <taxon>Eukaryota</taxon>
        <taxon>Fungi</taxon>
        <taxon>Dikarya</taxon>
        <taxon>Basidiomycota</taxon>
        <taxon>Agaricomycotina</taxon>
        <taxon>Agaricomycetes</taxon>
        <taxon>Agaricomycetidae</taxon>
        <taxon>Agaricales</taxon>
        <taxon>Agaricineae</taxon>
        <taxon>Galeropsidaceae</taxon>
        <taxon>Panaeolus</taxon>
    </lineage>
</organism>
<dbReference type="AlphaFoldDB" id="A0A409VE31"/>
<feature type="region of interest" description="Disordered" evidence="1">
    <location>
        <begin position="329"/>
        <end position="349"/>
    </location>
</feature>
<evidence type="ECO:0000256" key="1">
    <source>
        <dbReference type="SAM" id="MobiDB-lite"/>
    </source>
</evidence>
<feature type="compositionally biased region" description="Basic residues" evidence="1">
    <location>
        <begin position="428"/>
        <end position="450"/>
    </location>
</feature>
<name>A0A409VE31_9AGAR</name>
<gene>
    <name evidence="2" type="ORF">CVT24_004249</name>
</gene>
<dbReference type="OrthoDB" id="2409325at2759"/>
<comment type="caution">
    <text evidence="2">The sequence shown here is derived from an EMBL/GenBank/DDBJ whole genome shotgun (WGS) entry which is preliminary data.</text>
</comment>
<feature type="region of interest" description="Disordered" evidence="1">
    <location>
        <begin position="372"/>
        <end position="521"/>
    </location>
</feature>
<feature type="compositionally biased region" description="Basic and acidic residues" evidence="1">
    <location>
        <begin position="329"/>
        <end position="343"/>
    </location>
</feature>
<keyword evidence="3" id="KW-1185">Reference proteome</keyword>
<dbReference type="InParanoid" id="A0A409VE31"/>
<sequence length="521" mass="54733">MSDTVAQRIVPGAPPPAPLSKSQKKKRRTKGKSEQGDAPSGPEVPAVHSDKDQPEQEAEESTPAPEPIVQTESLGTPVPEDELLKPSPIVDLVHKRLKATNKKITRIVSYAAMDPEKLNEDQRRAVKNLNGLESVQKELTEVKKAIEVHEAELVQEVHAKRLEAEAAEKAKIASAVSAAEAKLVSQASALLNCLHLRQSVAAGASNISHIADENEVNALFAAGNALLGQDDEQKQNVLNGILFNKGSLDGVSYSRLLEITQTALNPPQPEPQFTAEIEEAEPAPPAEPAVAGVPAASVASSLRFIQASEIEPTSFEDGVEWIEKSDAAGHEEPQTNGHAHEASEEAGPEVNNSTIDWAADDEQGLPSIAGLHAKFGTSGSATPAEPAEVSSEPPAAPQVNGEAHAEVVPAAAAAPEEEDDGFTQARGGRGRRGGQRGHDGHGHHRGHRGGYRGGERGGFRGGERGGFRGGHRGEHRGEHRGGDRGGFRGGRDGERRGGGRGRGRGGPGQFTPSAPPTPTAA</sequence>